<comment type="subcellular location">
    <subcellularLocation>
        <location evidence="1">Cell membrane</location>
    </subcellularLocation>
</comment>
<dbReference type="InterPro" id="IPR017900">
    <property type="entry name" value="4Fe4S_Fe_S_CS"/>
</dbReference>
<keyword evidence="7" id="KW-0411">Iron-sulfur</keyword>
<keyword evidence="5" id="KW-0732">Signal</keyword>
<accession>A0AAU8GAQ8</accession>
<dbReference type="InterPro" id="IPR017896">
    <property type="entry name" value="4Fe4S_Fe-S-bd"/>
</dbReference>
<feature type="domain" description="4Fe-4S ferredoxin-type" evidence="10">
    <location>
        <begin position="358"/>
        <end position="390"/>
    </location>
</feature>
<gene>
    <name evidence="11" type="ORF">ABV300_03895</name>
</gene>
<dbReference type="GO" id="GO:0051539">
    <property type="term" value="F:4 iron, 4 sulfur cluster binding"/>
    <property type="evidence" value="ECO:0007669"/>
    <property type="project" value="UniProtKB-KW"/>
</dbReference>
<organism evidence="11">
    <name type="scientific">Dehalogenimonas sp. 4OHTPN</name>
    <dbReference type="NCBI Taxonomy" id="3166643"/>
    <lineage>
        <taxon>Bacteria</taxon>
        <taxon>Bacillati</taxon>
        <taxon>Chloroflexota</taxon>
        <taxon>Dehalococcoidia</taxon>
        <taxon>Dehalococcoidales</taxon>
        <taxon>Dehalococcoidaceae</taxon>
        <taxon>Dehalogenimonas</taxon>
    </lineage>
</organism>
<evidence type="ECO:0000256" key="4">
    <source>
        <dbReference type="ARBA" id="ARBA00022723"/>
    </source>
</evidence>
<evidence type="ECO:0000256" key="2">
    <source>
        <dbReference type="ARBA" id="ARBA00022475"/>
    </source>
</evidence>
<dbReference type="InterPro" id="IPR028894">
    <property type="entry name" value="RDH_dom"/>
</dbReference>
<dbReference type="AlphaFoldDB" id="A0AAU8GAQ8"/>
<dbReference type="InterPro" id="IPR012832">
    <property type="entry name" value="RDH"/>
</dbReference>
<evidence type="ECO:0000256" key="5">
    <source>
        <dbReference type="ARBA" id="ARBA00022729"/>
    </source>
</evidence>
<name>A0AAU8GAQ8_9CHLR</name>
<evidence type="ECO:0000256" key="8">
    <source>
        <dbReference type="ARBA" id="ARBA00023136"/>
    </source>
</evidence>
<evidence type="ECO:0000259" key="10">
    <source>
        <dbReference type="PROSITE" id="PS51379"/>
    </source>
</evidence>
<reference evidence="11" key="1">
    <citation type="submission" date="2024-06" db="EMBL/GenBank/DDBJ databases">
        <title>A Novel Isolate, Dehalogenimonas sp. Strain 4OHTPN, Dechlorinates Aromatic 4 Hydroxy chlorothalonil by a Novel Reductive Dehalogenase.</title>
        <authorList>
            <person name="Liu G."/>
        </authorList>
    </citation>
    <scope>NUCLEOTIDE SEQUENCE</scope>
    <source>
        <strain evidence="11">4OHTPN</strain>
    </source>
</reference>
<dbReference type="GO" id="GO:0005886">
    <property type="term" value="C:plasma membrane"/>
    <property type="evidence" value="ECO:0007669"/>
    <property type="project" value="UniProtKB-SubCell"/>
</dbReference>
<proteinExistence type="predicted"/>
<evidence type="ECO:0000313" key="11">
    <source>
        <dbReference type="EMBL" id="XCH34031.1"/>
    </source>
</evidence>
<keyword evidence="6" id="KW-0408">Iron</keyword>
<keyword evidence="3" id="KW-0004">4Fe-4S</keyword>
<dbReference type="InterPro" id="IPR019546">
    <property type="entry name" value="TAT_signal_bac_arc"/>
</dbReference>
<comment type="cofactor">
    <cofactor evidence="9">
        <name>corrinoid</name>
        <dbReference type="ChEBI" id="CHEBI:33913"/>
    </cofactor>
</comment>
<protein>
    <submittedName>
        <fullName evidence="11">Reductive dehalogenase</fullName>
    </submittedName>
</protein>
<dbReference type="Gene3D" id="3.30.70.3270">
    <property type="match status" value="1"/>
</dbReference>
<keyword evidence="2" id="KW-1003">Cell membrane</keyword>
<dbReference type="SUPFAM" id="SSF54862">
    <property type="entry name" value="4Fe-4S ferredoxins"/>
    <property type="match status" value="1"/>
</dbReference>
<dbReference type="NCBIfam" id="TIGR02486">
    <property type="entry name" value="RDH"/>
    <property type="match status" value="1"/>
</dbReference>
<dbReference type="EMBL" id="CP159307">
    <property type="protein sequence ID" value="XCH34031.1"/>
    <property type="molecule type" value="Genomic_DNA"/>
</dbReference>
<keyword evidence="4" id="KW-0479">Metal-binding</keyword>
<dbReference type="PROSITE" id="PS51379">
    <property type="entry name" value="4FE4S_FER_2"/>
    <property type="match status" value="1"/>
</dbReference>
<dbReference type="Pfam" id="PF13486">
    <property type="entry name" value="Dehalogenase"/>
    <property type="match status" value="1"/>
</dbReference>
<dbReference type="PROSITE" id="PS51318">
    <property type="entry name" value="TAT"/>
    <property type="match status" value="1"/>
</dbReference>
<evidence type="ECO:0000256" key="6">
    <source>
        <dbReference type="ARBA" id="ARBA00023004"/>
    </source>
</evidence>
<dbReference type="PROSITE" id="PS00198">
    <property type="entry name" value="4FE4S_FER_1"/>
    <property type="match status" value="1"/>
</dbReference>
<dbReference type="GO" id="GO:0046872">
    <property type="term" value="F:metal ion binding"/>
    <property type="evidence" value="ECO:0007669"/>
    <property type="project" value="UniProtKB-KW"/>
</dbReference>
<dbReference type="RefSeq" id="WP_353715217.1">
    <property type="nucleotide sequence ID" value="NZ_CP159307.1"/>
</dbReference>
<evidence type="ECO:0000256" key="3">
    <source>
        <dbReference type="ARBA" id="ARBA00022485"/>
    </source>
</evidence>
<keyword evidence="8" id="KW-0472">Membrane</keyword>
<evidence type="ECO:0000256" key="9">
    <source>
        <dbReference type="ARBA" id="ARBA00029374"/>
    </source>
</evidence>
<sequence length="501" mass="57111">MSRFHSPLSRRDFMKALGFTGAGLGGAAALTSPVFQDLDELMSSNGNYYGYEVGDGYIPNLPWYVKHKEYFEPTVPIDWDHKWRVDGRHARDYNVKESKWFFDAYSLEQAKKYAEWQEGYDPKYNWKDPRRQALDSASQAINSFVPKLTFLGQTPTKTPEKTGYPKWTGTPKENMNLLRGIARFFGCDDIGVMEDDPHLERLTTTYDMESAKIDRENVDNPYVETDSKGKVTRKVIPTSFKWSFVWTFRQNIDMTRVQQGGIMRAWPEYNPLGAGENAAVWYCYSRMSIVEIRLMQFIRALGYDCVAGGMSAITSGTALATVNGLLEHARMGQVALHPKFGATIRSTYKMWTNLPLVPTRPIDAGIYEFCKTCEICAEACPGQVIQRNQPTWTTGRNPENGDDNGELGEPLPYQAQGFLGWRTDIGKCPHCPMCQGTCPFNEMPEASWLHTLVKTTTANTTIFNKFFADMDRTFKYGHKLEADYFDERFGKMPTYGIDTMR</sequence>
<dbReference type="InterPro" id="IPR006311">
    <property type="entry name" value="TAT_signal"/>
</dbReference>
<evidence type="ECO:0000256" key="7">
    <source>
        <dbReference type="ARBA" id="ARBA00023014"/>
    </source>
</evidence>
<evidence type="ECO:0000256" key="1">
    <source>
        <dbReference type="ARBA" id="ARBA00004236"/>
    </source>
</evidence>
<dbReference type="NCBIfam" id="TIGR01409">
    <property type="entry name" value="TAT_signal_seq"/>
    <property type="match status" value="1"/>
</dbReference>